<name>A0AAD9JMM6_9ANNE</name>
<organism evidence="2 3">
    <name type="scientific">Paralvinella palmiformis</name>
    <dbReference type="NCBI Taxonomy" id="53620"/>
    <lineage>
        <taxon>Eukaryota</taxon>
        <taxon>Metazoa</taxon>
        <taxon>Spiralia</taxon>
        <taxon>Lophotrochozoa</taxon>
        <taxon>Annelida</taxon>
        <taxon>Polychaeta</taxon>
        <taxon>Sedentaria</taxon>
        <taxon>Canalipalpata</taxon>
        <taxon>Terebellida</taxon>
        <taxon>Terebelliformia</taxon>
        <taxon>Alvinellidae</taxon>
        <taxon>Paralvinella</taxon>
    </lineage>
</organism>
<gene>
    <name evidence="2" type="ORF">LSH36_228g02025</name>
</gene>
<dbReference type="AlphaFoldDB" id="A0AAD9JMM6"/>
<evidence type="ECO:0000313" key="2">
    <source>
        <dbReference type="EMBL" id="KAK2155879.1"/>
    </source>
</evidence>
<dbReference type="EMBL" id="JAODUP010000228">
    <property type="protein sequence ID" value="KAK2155879.1"/>
    <property type="molecule type" value="Genomic_DNA"/>
</dbReference>
<reference evidence="2" key="1">
    <citation type="journal article" date="2023" name="Mol. Biol. Evol.">
        <title>Third-Generation Sequencing Reveals the Adaptive Role of the Epigenome in Three Deep-Sea Polychaetes.</title>
        <authorList>
            <person name="Perez M."/>
            <person name="Aroh O."/>
            <person name="Sun Y."/>
            <person name="Lan Y."/>
            <person name="Juniper S.K."/>
            <person name="Young C.R."/>
            <person name="Angers B."/>
            <person name="Qian P.Y."/>
        </authorList>
    </citation>
    <scope>NUCLEOTIDE SEQUENCE</scope>
    <source>
        <strain evidence="2">P08H-3</strain>
    </source>
</reference>
<feature type="compositionally biased region" description="Basic and acidic residues" evidence="1">
    <location>
        <begin position="91"/>
        <end position="102"/>
    </location>
</feature>
<accession>A0AAD9JMM6</accession>
<keyword evidence="3" id="KW-1185">Reference proteome</keyword>
<evidence type="ECO:0000313" key="3">
    <source>
        <dbReference type="Proteomes" id="UP001208570"/>
    </source>
</evidence>
<protein>
    <submittedName>
        <fullName evidence="2">Uncharacterized protein</fullName>
    </submittedName>
</protein>
<evidence type="ECO:0000256" key="1">
    <source>
        <dbReference type="SAM" id="MobiDB-lite"/>
    </source>
</evidence>
<sequence>ADIVEGSRHLIVRPGYIKDDKTILPAILGHYWVAGTVDIVLRRTNVVPRPGEQPLVYNSPTRNCETVLRGTEGKKRRGNETRPGFKAGPLDGRRDARVINHT</sequence>
<feature type="non-terminal residue" evidence="2">
    <location>
        <position position="1"/>
    </location>
</feature>
<comment type="caution">
    <text evidence="2">The sequence shown here is derived from an EMBL/GenBank/DDBJ whole genome shotgun (WGS) entry which is preliminary data.</text>
</comment>
<proteinExistence type="predicted"/>
<feature type="region of interest" description="Disordered" evidence="1">
    <location>
        <begin position="71"/>
        <end position="102"/>
    </location>
</feature>
<dbReference type="Proteomes" id="UP001208570">
    <property type="component" value="Unassembled WGS sequence"/>
</dbReference>